<evidence type="ECO:0008006" key="3">
    <source>
        <dbReference type="Google" id="ProtNLM"/>
    </source>
</evidence>
<feature type="coiled-coil region" evidence="1">
    <location>
        <begin position="90"/>
        <end position="143"/>
    </location>
</feature>
<protein>
    <recommendedName>
        <fullName evidence="3">Dystrophin</fullName>
    </recommendedName>
</protein>
<comment type="caution">
    <text evidence="2">The sequence shown here is derived from an EMBL/GenBank/DDBJ whole genome shotgun (WGS) entry which is preliminary data.</text>
</comment>
<proteinExistence type="predicted"/>
<dbReference type="AlphaFoldDB" id="A0AAW2I121"/>
<dbReference type="Gene3D" id="1.20.58.60">
    <property type="match status" value="1"/>
</dbReference>
<dbReference type="SUPFAM" id="SSF46966">
    <property type="entry name" value="Spectrin repeat"/>
    <property type="match status" value="2"/>
</dbReference>
<reference evidence="2" key="1">
    <citation type="journal article" date="2024" name="Gigascience">
        <title>Chromosome-level genome of the poultry shaft louse Menopon gallinae provides insight into the host-switching and adaptive evolution of parasitic lice.</title>
        <authorList>
            <person name="Xu Y."/>
            <person name="Ma L."/>
            <person name="Liu S."/>
            <person name="Liang Y."/>
            <person name="Liu Q."/>
            <person name="He Z."/>
            <person name="Tian L."/>
            <person name="Duan Y."/>
            <person name="Cai W."/>
            <person name="Li H."/>
            <person name="Song F."/>
        </authorList>
    </citation>
    <scope>NUCLEOTIDE SEQUENCE</scope>
    <source>
        <strain evidence="2">Cailab_2023a</strain>
    </source>
</reference>
<evidence type="ECO:0000256" key="1">
    <source>
        <dbReference type="SAM" id="Coils"/>
    </source>
</evidence>
<name>A0AAW2I121_9NEOP</name>
<accession>A0AAW2I121</accession>
<gene>
    <name evidence="2" type="ORF">PYX00_003304</name>
</gene>
<sequence>MSSELKVQQISHDTNLIEHLTEQFEKIRSRLYELSKDSLPRNKLSSEPGTDLVRKVNRVREGIAVTARHLHSPPLSGADYQNFPQQESALQQISETIAELKQRVDKIEKSREGWMKASSPEMAPQLRRVIDKLREEWSQLNRNFGDRHGKWIRCNETWRSLNADCKTMNEWITAAEELLSSPSKQRHVDLEKQATMKHRTMNSIFSRFYEVSLGSSKNGMSGLEKNVSSLRTRWKALLASLQAAKERACHAEDEQSKLDSPVNPSEKASLLTRIKLLKDREEELGHALRNMDLARSGPDQALNMAAVDKALSSLTEQRESVEGKLTSLEKYTARLDAVADWLSSTREKLSGSADGEAVSAVLAEVNDRETDVKEVLGNFTNLEKECQVATQIVSPQLQEKVKKLREDWQYIKNYQSGTGNLPSSFLKSAGEFAEN</sequence>
<dbReference type="EMBL" id="JARGDH010000002">
    <property type="protein sequence ID" value="KAL0275466.1"/>
    <property type="molecule type" value="Genomic_DNA"/>
</dbReference>
<keyword evidence="1" id="KW-0175">Coiled coil</keyword>
<organism evidence="2">
    <name type="scientific">Menopon gallinae</name>
    <name type="common">poultry shaft louse</name>
    <dbReference type="NCBI Taxonomy" id="328185"/>
    <lineage>
        <taxon>Eukaryota</taxon>
        <taxon>Metazoa</taxon>
        <taxon>Ecdysozoa</taxon>
        <taxon>Arthropoda</taxon>
        <taxon>Hexapoda</taxon>
        <taxon>Insecta</taxon>
        <taxon>Pterygota</taxon>
        <taxon>Neoptera</taxon>
        <taxon>Paraneoptera</taxon>
        <taxon>Psocodea</taxon>
        <taxon>Troctomorpha</taxon>
        <taxon>Phthiraptera</taxon>
        <taxon>Amblycera</taxon>
        <taxon>Menoponidae</taxon>
        <taxon>Menopon</taxon>
    </lineage>
</organism>
<evidence type="ECO:0000313" key="2">
    <source>
        <dbReference type="EMBL" id="KAL0275466.1"/>
    </source>
</evidence>